<dbReference type="EMBL" id="AM470959">
    <property type="protein sequence ID" value="CAN81467.1"/>
    <property type="molecule type" value="Genomic_DNA"/>
</dbReference>
<feature type="region of interest" description="Disordered" evidence="1">
    <location>
        <begin position="69"/>
        <end position="97"/>
    </location>
</feature>
<reference evidence="2" key="1">
    <citation type="journal article" date="2007" name="PLoS ONE">
        <title>The first genome sequence of an elite grapevine cultivar (Pinot noir Vitis vinifera L.): coping with a highly heterozygous genome.</title>
        <authorList>
            <person name="Velasco R."/>
            <person name="Zharkikh A."/>
            <person name="Troggio M."/>
            <person name="Cartwright D.A."/>
            <person name="Cestaro A."/>
            <person name="Pruss D."/>
            <person name="Pindo M."/>
            <person name="FitzGerald L.M."/>
            <person name="Vezzulli S."/>
            <person name="Reid J."/>
            <person name="Malacarne G."/>
            <person name="Iliev D."/>
            <person name="Coppola G."/>
            <person name="Wardell B."/>
            <person name="Micheletti D."/>
            <person name="Macalma T."/>
            <person name="Facci M."/>
            <person name="Mitchell J.T."/>
            <person name="Perazzolli M."/>
            <person name="Eldredge G."/>
            <person name="Gatto P."/>
            <person name="Oyzerski R."/>
            <person name="Moretto M."/>
            <person name="Gutin N."/>
            <person name="Stefanini M."/>
            <person name="Chen Y."/>
            <person name="Segala C."/>
            <person name="Davenport C."/>
            <person name="Dematte L."/>
            <person name="Mraz A."/>
            <person name="Battilana J."/>
            <person name="Stormo K."/>
            <person name="Costa F."/>
            <person name="Tao Q."/>
            <person name="Si-Ammour A."/>
            <person name="Harkins T."/>
            <person name="Lackey A."/>
            <person name="Perbost C."/>
            <person name="Taillon B."/>
            <person name="Stella A."/>
            <person name="Solovyev V."/>
            <person name="Fawcett J.A."/>
            <person name="Sterck L."/>
            <person name="Vandepoele K."/>
            <person name="Grando S.M."/>
            <person name="Toppo S."/>
            <person name="Moser C."/>
            <person name="Lanchbury J."/>
            <person name="Bogden R."/>
            <person name="Skolnick M."/>
            <person name="Sgaramella V."/>
            <person name="Bhatnagar S.K."/>
            <person name="Fontana P."/>
            <person name="Gutin A."/>
            <person name="Van de Peer Y."/>
            <person name="Salamini F."/>
            <person name="Viola R."/>
        </authorList>
    </citation>
    <scope>NUCLEOTIDE SEQUENCE</scope>
</reference>
<dbReference type="AlphaFoldDB" id="A5BTY3"/>
<sequence>MAPRQETGTSRAQGKCPVEPSQPEQTEACQKARETDFEAPTSYDTYDEQSLRRLKFEKAPDDSWIRRAEQQARGQGQMHPGAEDEAKIREMEDGLDP</sequence>
<evidence type="ECO:0000313" key="2">
    <source>
        <dbReference type="EMBL" id="CAN81467.1"/>
    </source>
</evidence>
<organism evidence="2">
    <name type="scientific">Vitis vinifera</name>
    <name type="common">Grape</name>
    <dbReference type="NCBI Taxonomy" id="29760"/>
    <lineage>
        <taxon>Eukaryota</taxon>
        <taxon>Viridiplantae</taxon>
        <taxon>Streptophyta</taxon>
        <taxon>Embryophyta</taxon>
        <taxon>Tracheophyta</taxon>
        <taxon>Spermatophyta</taxon>
        <taxon>Magnoliopsida</taxon>
        <taxon>eudicotyledons</taxon>
        <taxon>Gunneridae</taxon>
        <taxon>Pentapetalae</taxon>
        <taxon>rosids</taxon>
        <taxon>Vitales</taxon>
        <taxon>Vitaceae</taxon>
        <taxon>Viteae</taxon>
        <taxon>Vitis</taxon>
    </lineage>
</organism>
<accession>A5BTY3</accession>
<gene>
    <name evidence="2" type="ORF">VITISV_001978</name>
</gene>
<proteinExistence type="predicted"/>
<protein>
    <submittedName>
        <fullName evidence="2">Uncharacterized protein</fullName>
    </submittedName>
</protein>
<feature type="region of interest" description="Disordered" evidence="1">
    <location>
        <begin position="1"/>
        <end position="48"/>
    </location>
</feature>
<feature type="compositionally biased region" description="Basic and acidic residues" evidence="1">
    <location>
        <begin position="81"/>
        <end position="97"/>
    </location>
</feature>
<feature type="compositionally biased region" description="Polar residues" evidence="1">
    <location>
        <begin position="1"/>
        <end position="12"/>
    </location>
</feature>
<name>A5BTY3_VITVI</name>
<evidence type="ECO:0000256" key="1">
    <source>
        <dbReference type="SAM" id="MobiDB-lite"/>
    </source>
</evidence>